<feature type="signal peptide" evidence="2">
    <location>
        <begin position="1"/>
        <end position="25"/>
    </location>
</feature>
<dbReference type="InParanoid" id="D3BGY0"/>
<feature type="compositionally biased region" description="Acidic residues" evidence="1">
    <location>
        <begin position="26"/>
        <end position="36"/>
    </location>
</feature>
<feature type="region of interest" description="Disordered" evidence="1">
    <location>
        <begin position="26"/>
        <end position="54"/>
    </location>
</feature>
<evidence type="ECO:0000256" key="1">
    <source>
        <dbReference type="SAM" id="MobiDB-lite"/>
    </source>
</evidence>
<dbReference type="EMBL" id="ADBJ01000035">
    <property type="protein sequence ID" value="EFA79364.1"/>
    <property type="molecule type" value="Genomic_DNA"/>
</dbReference>
<dbReference type="RefSeq" id="XP_020431485.1">
    <property type="nucleotide sequence ID" value="XM_020578616.1"/>
</dbReference>
<evidence type="ECO:0000313" key="4">
    <source>
        <dbReference type="Proteomes" id="UP000001396"/>
    </source>
</evidence>
<name>D3BGY0_HETP5</name>
<gene>
    <name evidence="3" type="ORF">PPL_07782</name>
</gene>
<feature type="compositionally biased region" description="Low complexity" evidence="1">
    <location>
        <begin position="37"/>
        <end position="46"/>
    </location>
</feature>
<sequence length="395" mass="45209">MKTLIYICILVLLILQLNNNNLVYADDEDDESESDSYSDSYSSEDSTSPHKPKKPQITIRNIYVLTHKSTNQTQTNVYFKSIVDPKSKWNYLNQEGMNDVKLDRFVYMNQKEKSMIFDSVQTIKNTYSLVHLKEHSNFESELNNEFNEKTYYHTEVTKDEYNSKSKKPTGIGLVVPENKKGYLTACSYPQSVTFHCSEVPIKVPEDLENGVMVTLDRYSNAYSVLTNHNDSSDNFMAIFKLNSDGFPEHPSSFRVEFKIQHVGIVSHNGYTFVAGNDLNTHELKVYSIEQDSRNFGIILEKPFTLDTVLRSYSDPKYVGLYSKGAKQLLVLNLQTQAVQEHNFTMDLPSNVKPVDFMISSVEPSFKFSHEKSTASAIFNSRSVFVLIFSLIILLL</sequence>
<organism evidence="3 4">
    <name type="scientific">Heterostelium pallidum (strain ATCC 26659 / Pp 5 / PN500)</name>
    <name type="common">Cellular slime mold</name>
    <name type="synonym">Polysphondylium pallidum</name>
    <dbReference type="NCBI Taxonomy" id="670386"/>
    <lineage>
        <taxon>Eukaryota</taxon>
        <taxon>Amoebozoa</taxon>
        <taxon>Evosea</taxon>
        <taxon>Eumycetozoa</taxon>
        <taxon>Dictyostelia</taxon>
        <taxon>Acytosteliales</taxon>
        <taxon>Acytosteliaceae</taxon>
        <taxon>Heterostelium</taxon>
    </lineage>
</organism>
<dbReference type="GeneID" id="31363263"/>
<reference evidence="3 4" key="1">
    <citation type="journal article" date="2011" name="Genome Res.">
        <title>Phylogeny-wide analysis of social amoeba genomes highlights ancient origins for complex intercellular communication.</title>
        <authorList>
            <person name="Heidel A.J."/>
            <person name="Lawal H.M."/>
            <person name="Felder M."/>
            <person name="Schilde C."/>
            <person name="Helps N.R."/>
            <person name="Tunggal B."/>
            <person name="Rivero F."/>
            <person name="John U."/>
            <person name="Schleicher M."/>
            <person name="Eichinger L."/>
            <person name="Platzer M."/>
            <person name="Noegel A.A."/>
            <person name="Schaap P."/>
            <person name="Gloeckner G."/>
        </authorList>
    </citation>
    <scope>NUCLEOTIDE SEQUENCE [LARGE SCALE GENOMIC DNA]</scope>
    <source>
        <strain evidence="4">ATCC 26659 / Pp 5 / PN500</strain>
    </source>
</reference>
<dbReference type="Proteomes" id="UP000001396">
    <property type="component" value="Unassembled WGS sequence"/>
</dbReference>
<evidence type="ECO:0000313" key="3">
    <source>
        <dbReference type="EMBL" id="EFA79364.1"/>
    </source>
</evidence>
<keyword evidence="2" id="KW-0732">Signal</keyword>
<accession>D3BGY0</accession>
<feature type="chain" id="PRO_5003041214" evidence="2">
    <location>
        <begin position="26"/>
        <end position="395"/>
    </location>
</feature>
<keyword evidence="4" id="KW-1185">Reference proteome</keyword>
<dbReference type="AlphaFoldDB" id="D3BGY0"/>
<comment type="caution">
    <text evidence="3">The sequence shown here is derived from an EMBL/GenBank/DDBJ whole genome shotgun (WGS) entry which is preliminary data.</text>
</comment>
<proteinExistence type="predicted"/>
<evidence type="ECO:0000256" key="2">
    <source>
        <dbReference type="SAM" id="SignalP"/>
    </source>
</evidence>
<protein>
    <submittedName>
        <fullName evidence="3">Uncharacterized protein</fullName>
    </submittedName>
</protein>